<name>A0A9K3PM94_9STRA</name>
<evidence type="ECO:0000256" key="3">
    <source>
        <dbReference type="SAM" id="MobiDB-lite"/>
    </source>
</evidence>
<dbReference type="InterPro" id="IPR012310">
    <property type="entry name" value="DNA_ligase_ATP-dep_cent"/>
</dbReference>
<comment type="caution">
    <text evidence="5">The sequence shown here is derived from an EMBL/GenBank/DDBJ whole genome shotgun (WGS) entry which is preliminary data.</text>
</comment>
<reference evidence="5" key="1">
    <citation type="journal article" date="2021" name="Sci. Rep.">
        <title>Diploid genomic architecture of Nitzschia inconspicua, an elite biomass production diatom.</title>
        <authorList>
            <person name="Oliver A."/>
            <person name="Podell S."/>
            <person name="Pinowska A."/>
            <person name="Traller J.C."/>
            <person name="Smith S.R."/>
            <person name="McClure R."/>
            <person name="Beliaev A."/>
            <person name="Bohutskyi P."/>
            <person name="Hill E.A."/>
            <person name="Rabines A."/>
            <person name="Zheng H."/>
            <person name="Allen L.Z."/>
            <person name="Kuo A."/>
            <person name="Grigoriev I.V."/>
            <person name="Allen A.E."/>
            <person name="Hazlebeck D."/>
            <person name="Allen E.E."/>
        </authorList>
    </citation>
    <scope>NUCLEOTIDE SEQUENCE</scope>
    <source>
        <strain evidence="5">Hildebrandi</strain>
    </source>
</reference>
<dbReference type="Pfam" id="PF01068">
    <property type="entry name" value="DNA_ligase_A_M"/>
    <property type="match status" value="1"/>
</dbReference>
<dbReference type="Pfam" id="PF04675">
    <property type="entry name" value="DNA_ligase_A_N"/>
    <property type="match status" value="1"/>
</dbReference>
<dbReference type="GO" id="GO:0003677">
    <property type="term" value="F:DNA binding"/>
    <property type="evidence" value="ECO:0007669"/>
    <property type="project" value="InterPro"/>
</dbReference>
<accession>A0A9K3PM94</accession>
<dbReference type="PANTHER" id="PTHR45997">
    <property type="entry name" value="DNA LIGASE 4"/>
    <property type="match status" value="1"/>
</dbReference>
<evidence type="ECO:0000256" key="2">
    <source>
        <dbReference type="ARBA" id="ARBA00023242"/>
    </source>
</evidence>
<dbReference type="OrthoDB" id="151490at2759"/>
<feature type="domain" description="ATP-dependent DNA ligase family profile" evidence="4">
    <location>
        <begin position="692"/>
        <end position="754"/>
    </location>
</feature>
<comment type="similarity">
    <text evidence="1">Belongs to the ATP-dependent DNA ligase family.</text>
</comment>
<dbReference type="PROSITE" id="PS00333">
    <property type="entry name" value="DNA_LIGASE_A2"/>
    <property type="match status" value="1"/>
</dbReference>
<dbReference type="PANTHER" id="PTHR45997:SF1">
    <property type="entry name" value="DNA LIGASE 4"/>
    <property type="match status" value="1"/>
</dbReference>
<dbReference type="GO" id="GO:0006297">
    <property type="term" value="P:nucleotide-excision repair, DNA gap filling"/>
    <property type="evidence" value="ECO:0007669"/>
    <property type="project" value="TreeGrafter"/>
</dbReference>
<dbReference type="GO" id="GO:0006310">
    <property type="term" value="P:DNA recombination"/>
    <property type="evidence" value="ECO:0007669"/>
    <property type="project" value="InterPro"/>
</dbReference>
<evidence type="ECO:0000313" key="6">
    <source>
        <dbReference type="Proteomes" id="UP000693970"/>
    </source>
</evidence>
<reference evidence="5" key="2">
    <citation type="submission" date="2021-04" db="EMBL/GenBank/DDBJ databases">
        <authorList>
            <person name="Podell S."/>
        </authorList>
    </citation>
    <scope>NUCLEOTIDE SEQUENCE</scope>
    <source>
        <strain evidence="5">Hildebrandi</strain>
    </source>
</reference>
<dbReference type="GO" id="GO:0006303">
    <property type="term" value="P:double-strand break repair via nonhomologous end joining"/>
    <property type="evidence" value="ECO:0007669"/>
    <property type="project" value="TreeGrafter"/>
</dbReference>
<keyword evidence="6" id="KW-1185">Reference proteome</keyword>
<dbReference type="InterPro" id="IPR016059">
    <property type="entry name" value="DNA_ligase_ATP-dep_CS"/>
</dbReference>
<keyword evidence="2" id="KW-0539">Nucleus</keyword>
<dbReference type="GO" id="GO:0003910">
    <property type="term" value="F:DNA ligase (ATP) activity"/>
    <property type="evidence" value="ECO:0007669"/>
    <property type="project" value="InterPro"/>
</dbReference>
<organism evidence="5 6">
    <name type="scientific">Nitzschia inconspicua</name>
    <dbReference type="NCBI Taxonomy" id="303405"/>
    <lineage>
        <taxon>Eukaryota</taxon>
        <taxon>Sar</taxon>
        <taxon>Stramenopiles</taxon>
        <taxon>Ochrophyta</taxon>
        <taxon>Bacillariophyta</taxon>
        <taxon>Bacillariophyceae</taxon>
        <taxon>Bacillariophycidae</taxon>
        <taxon>Bacillariales</taxon>
        <taxon>Bacillariaceae</taxon>
        <taxon>Nitzschia</taxon>
    </lineage>
</organism>
<sequence>MADAEEGDRKLSAVVAVKNGGDENDDDDDDDPTMNLRASSTPPQDNAEQGYDTAEDEDANHHVDDETIEPMDSKINSLSFASCCKRLEYVFRKKMEKKASKRLKERERLEVILPKAMLRDLGGQTIYPYLRLLLPEQDSLRQYAMQDRKVAEMYCNALGFAKKSTNYEMMYDFTNPSKVPEGCAGDLSLVVEHILKLRIPNEDSKITIGKINELLNEMNNLRAYSNRGRAHHNHQWRESQSQDVAAVVASKESNKPSLSQLRSRWLQKVMSKGLSPLEHKWLVRILLKRMRNSVGSTRLLNWISPYAQELWNSHNNLKKVCAIIADPSFTTRRQELEELRKKQSQGLASLWEPQVEKAVLGNVISPMISIRSSFDKLMTQTQANHHNHLKRYFHPSTKQHRPLSLQFPALTAEIKLDGERFIVHVDNGRVTMNTRRSKWYSDLYAPVLGPPLRRALAKYPKLNVILDGEIESWDDSKKCLIPFGENRTVANYRRAYLQHHNLIDPLDEELHPDEDDPNVQRTSSDYFSKKVTVEHDEKVARGEYFWLKFMAFDILYVDGEDGRRLFDDCGVSSDNALGSIIHLPLMKRKQLLYRLLTIQEKEIEICPSRVIRCNGEFLSGEEYFSTTDPVIEFGYEATELDSTQATLESKIPNLEALDEQRMLGRSAAEISRMRARAMEGFYVQIVEEYKFEGLVVKDLASPYIMGERKYWWKFKPDYESGEAVDIDVVILGASFATGLRDGGTPSSYLVGVVDQDDTSSFMTFSTINANSVRNEVRAEMWKHTGFKPGGDGNSMQLGKWFREENYALPEFISQKSRQRGTAVDYEGWTFNKAKGTYPHLWIDPNDSIVLEIKGQELIISEEHSAGLCLRFPKIKRVRLESVDGDEKKPSEITTDGELWNLYDTTRAKRLEADAAIHGGQSQSSGLLLFDSNTSASGPCRFLTPEEYSRKNKKRGARATASPARKIPKVDENERKSDALFGLTFVVLEGKYELKPDSLEAREAEEQGWITEARKVKTEADVMEFILKHHGTVKSSLLSGSAHEFCIGGSNHDARVQNQLKGLEAARRISNPTTAAQRRLVEMTRSVDGILKWTFVYTLVHRFLETENEESILECNKNWLIPGPQDYLARVQRETSVEEEIFCLDRMITETEMQRALVTSGRRKKEDEVLPPWQYQGLDLPLDERWILSSRFTTLWPYREVPDDHIISHSKEVLVLYPDVFDDLDIRKDDETMERIRSGSDAKRWDEVLENSDELMSVLPLAKLMGALVTPFMHSGVNTILCRLKSDIEDITWNGGSMMDGMFQDEEKGQQLMQKLRMGIGNQTFRLVSPEWVRKQSSTE</sequence>
<dbReference type="GO" id="GO:0032807">
    <property type="term" value="C:DNA ligase IV complex"/>
    <property type="evidence" value="ECO:0007669"/>
    <property type="project" value="TreeGrafter"/>
</dbReference>
<feature type="compositionally biased region" description="Polar residues" evidence="3">
    <location>
        <begin position="36"/>
        <end position="47"/>
    </location>
</feature>
<dbReference type="EMBL" id="JAGRRH010000017">
    <property type="protein sequence ID" value="KAG7352528.1"/>
    <property type="molecule type" value="Genomic_DNA"/>
</dbReference>
<evidence type="ECO:0000259" key="4">
    <source>
        <dbReference type="PROSITE" id="PS50160"/>
    </source>
</evidence>
<keyword evidence="5" id="KW-0436">Ligase</keyword>
<dbReference type="InterPro" id="IPR029710">
    <property type="entry name" value="LIG4"/>
</dbReference>
<dbReference type="PROSITE" id="PS50160">
    <property type="entry name" value="DNA_LIGASE_A3"/>
    <property type="match status" value="1"/>
</dbReference>
<evidence type="ECO:0000313" key="5">
    <source>
        <dbReference type="EMBL" id="KAG7352528.1"/>
    </source>
</evidence>
<feature type="region of interest" description="Disordered" evidence="3">
    <location>
        <begin position="1"/>
        <end position="57"/>
    </location>
</feature>
<dbReference type="GO" id="GO:0005524">
    <property type="term" value="F:ATP binding"/>
    <property type="evidence" value="ECO:0007669"/>
    <property type="project" value="InterPro"/>
</dbReference>
<dbReference type="Proteomes" id="UP000693970">
    <property type="component" value="Unassembled WGS sequence"/>
</dbReference>
<dbReference type="InterPro" id="IPR012308">
    <property type="entry name" value="DNA_ligase_ATP-dep_N"/>
</dbReference>
<protein>
    <submittedName>
        <fullName evidence="5">ATP dependent DNA ligase domain containing protein</fullName>
    </submittedName>
</protein>
<feature type="compositionally biased region" description="Acidic residues" evidence="3">
    <location>
        <begin position="22"/>
        <end position="32"/>
    </location>
</feature>
<evidence type="ECO:0000256" key="1">
    <source>
        <dbReference type="ARBA" id="ARBA00007572"/>
    </source>
</evidence>
<proteinExistence type="inferred from homology"/>
<gene>
    <name evidence="5" type="ORF">IV203_008576</name>
</gene>